<accession>A0A4S8JN46</accession>
<feature type="compositionally biased region" description="Polar residues" evidence="3">
    <location>
        <begin position="45"/>
        <end position="58"/>
    </location>
</feature>
<protein>
    <recommendedName>
        <fullName evidence="6">Pentacotripeptide-repeat region of PRORP domain-containing protein</fullName>
    </recommendedName>
</protein>
<dbReference type="PROSITE" id="PS51375">
    <property type="entry name" value="PPR"/>
    <property type="match status" value="2"/>
</dbReference>
<keyword evidence="1" id="KW-0677">Repeat</keyword>
<feature type="repeat" description="PPR" evidence="2">
    <location>
        <begin position="312"/>
        <end position="346"/>
    </location>
</feature>
<evidence type="ECO:0000256" key="3">
    <source>
        <dbReference type="SAM" id="MobiDB-lite"/>
    </source>
</evidence>
<dbReference type="NCBIfam" id="TIGR00756">
    <property type="entry name" value="PPR"/>
    <property type="match status" value="2"/>
</dbReference>
<feature type="compositionally biased region" description="Basic and acidic residues" evidence="3">
    <location>
        <begin position="1"/>
        <end position="21"/>
    </location>
</feature>
<dbReference type="PANTHER" id="PTHR46935:SF1">
    <property type="entry name" value="OS01G0674700 PROTEIN"/>
    <property type="match status" value="1"/>
</dbReference>
<feature type="region of interest" description="Disordered" evidence="3">
    <location>
        <begin position="42"/>
        <end position="70"/>
    </location>
</feature>
<proteinExistence type="predicted"/>
<evidence type="ECO:0000313" key="5">
    <source>
        <dbReference type="Proteomes" id="UP000317650"/>
    </source>
</evidence>
<dbReference type="Proteomes" id="UP000317650">
    <property type="component" value="Chromosome 1"/>
</dbReference>
<dbReference type="STRING" id="52838.A0A4S8JN46"/>
<dbReference type="FunFam" id="1.25.40.10:FF:000363">
    <property type="entry name" value="Pentatricopeptide repeat-containing protein"/>
    <property type="match status" value="1"/>
</dbReference>
<dbReference type="Gene3D" id="1.25.40.10">
    <property type="entry name" value="Tetratricopeptide repeat domain"/>
    <property type="match status" value="2"/>
</dbReference>
<dbReference type="GO" id="GO:0009658">
    <property type="term" value="P:chloroplast organization"/>
    <property type="evidence" value="ECO:0007669"/>
    <property type="project" value="InterPro"/>
</dbReference>
<dbReference type="AlphaFoldDB" id="A0A4S8JN46"/>
<evidence type="ECO:0000256" key="2">
    <source>
        <dbReference type="PROSITE-ProRule" id="PRU00708"/>
    </source>
</evidence>
<reference evidence="4 5" key="1">
    <citation type="journal article" date="2019" name="Nat. Plants">
        <title>Genome sequencing of Musa balbisiana reveals subgenome evolution and function divergence in polyploid bananas.</title>
        <authorList>
            <person name="Yao X."/>
        </authorList>
    </citation>
    <scope>NUCLEOTIDE SEQUENCE [LARGE SCALE GENOMIC DNA]</scope>
    <source>
        <strain evidence="5">cv. DH-PKW</strain>
        <tissue evidence="4">Leaves</tissue>
    </source>
</reference>
<evidence type="ECO:0000256" key="1">
    <source>
        <dbReference type="ARBA" id="ARBA00022737"/>
    </source>
</evidence>
<dbReference type="InterPro" id="IPR002885">
    <property type="entry name" value="PPR_rpt"/>
</dbReference>
<gene>
    <name evidence="4" type="ORF">C4D60_Mb01t08110</name>
</gene>
<dbReference type="InterPro" id="IPR044645">
    <property type="entry name" value="DG1/EMB2279-like"/>
</dbReference>
<comment type="caution">
    <text evidence="4">The sequence shown here is derived from an EMBL/GenBank/DDBJ whole genome shotgun (WGS) entry which is preliminary data.</text>
</comment>
<organism evidence="4 5">
    <name type="scientific">Musa balbisiana</name>
    <name type="common">Banana</name>
    <dbReference type="NCBI Taxonomy" id="52838"/>
    <lineage>
        <taxon>Eukaryota</taxon>
        <taxon>Viridiplantae</taxon>
        <taxon>Streptophyta</taxon>
        <taxon>Embryophyta</taxon>
        <taxon>Tracheophyta</taxon>
        <taxon>Spermatophyta</taxon>
        <taxon>Magnoliopsida</taxon>
        <taxon>Liliopsida</taxon>
        <taxon>Zingiberales</taxon>
        <taxon>Musaceae</taxon>
        <taxon>Musa</taxon>
    </lineage>
</organism>
<dbReference type="PANTHER" id="PTHR46935">
    <property type="entry name" value="OS01G0674700 PROTEIN"/>
    <property type="match status" value="1"/>
</dbReference>
<sequence>MEKGSARRNGDMGKGKPEKNKYRSNSKNLRKFCRGRAMFAHGNHTKSNSRQSGDNNFNGDIAGDQIGHINDNHSYRSKEKKKMHEYETINCREKVYSIGNSVQRKSGEPAFTKDGLKANSSYENNTSKKSFGYDLDKNNIEDESHLKMDRGERQTNSIRSRIELNATDINMPQWKFSKIIHSAKIKFTDHSILRIVQILGALGNWKRVLQVVEWLQSHVRFESYKSRYIYTTVLDVLGKAKRPIEALNIFYTMRQGLSSYPDLAAYRCIAVTLGQAGLMKELFDVIDCMRAVPKKKFNLGPLQKWDPRIEPDLIVFNAVLNACVQKKEWEGAFWVLQQFKQQGIRPSNTTYGLVMEVKYALTNNFPLVVALLVMLACGKYNLVYEFFRKVEKKSIPGALNYRVVAVTLVTVLVQALWTEGKIDEAVLAVKDMERRGIVGTASLYYDLACCLCSAGRCQEALLQKILDGSHQITNRGDLSQKVVPDKFTFNTMIEACAQTQKWDDFESAYGQMLNHGYHFDTRRHLRMVLDAFRAGKVLESTWKHLVRFGRVPPPPIIKERFCIKLMEDDPVAAIACIDIHQKIDMLAFSERSWLELLNGNAHRFKSGIMLRLAIELDAFIAQTSESLPVYENLRKACEQFVAHANIIPSLPDHLEESHNSLKFQKVVTGSDTEFSMRLS</sequence>
<feature type="region of interest" description="Disordered" evidence="3">
    <location>
        <begin position="1"/>
        <end position="29"/>
    </location>
</feature>
<dbReference type="GO" id="GO:0009507">
    <property type="term" value="C:chloroplast"/>
    <property type="evidence" value="ECO:0007669"/>
    <property type="project" value="TreeGrafter"/>
</dbReference>
<name>A0A4S8JN46_MUSBA</name>
<dbReference type="InterPro" id="IPR011990">
    <property type="entry name" value="TPR-like_helical_dom_sf"/>
</dbReference>
<evidence type="ECO:0000313" key="4">
    <source>
        <dbReference type="EMBL" id="THU62722.1"/>
    </source>
</evidence>
<dbReference type="Pfam" id="PF13812">
    <property type="entry name" value="PPR_3"/>
    <property type="match status" value="1"/>
</dbReference>
<feature type="repeat" description="PPR" evidence="2">
    <location>
        <begin position="485"/>
        <end position="519"/>
    </location>
</feature>
<dbReference type="EMBL" id="PYDT01000004">
    <property type="protein sequence ID" value="THU62722.1"/>
    <property type="molecule type" value="Genomic_DNA"/>
</dbReference>
<dbReference type="Pfam" id="PF01535">
    <property type="entry name" value="PPR"/>
    <property type="match status" value="3"/>
</dbReference>
<keyword evidence="5" id="KW-1185">Reference proteome</keyword>
<evidence type="ECO:0008006" key="6">
    <source>
        <dbReference type="Google" id="ProtNLM"/>
    </source>
</evidence>